<dbReference type="Proteomes" id="UP000658131">
    <property type="component" value="Unassembled WGS sequence"/>
</dbReference>
<dbReference type="EMBL" id="JACRTB010000014">
    <property type="protein sequence ID" value="MBC8576704.1"/>
    <property type="molecule type" value="Genomic_DNA"/>
</dbReference>
<sequence>MPEKIVQLNEEVIKGQIKELVRGSVEETLNELLEAEAEKLTQAARYERSDERQGYRSGHYSRNLTTTSGDVTAQESKKAAREKAKAVVEQLHSMKLKEAAKKVEDGIEETLTYCEFPFEHWTRIRTNNVIERLNREIRRRTRVVGTFPDGNSALMLVCARLRYVAGTQWGNKKYMNMKHLEAALEDASVAG</sequence>
<dbReference type="PANTHER" id="PTHR33217:SF7">
    <property type="entry name" value="TRANSPOSASE FOR INSERTION SEQUENCE ELEMENT IS1081"/>
    <property type="match status" value="1"/>
</dbReference>
<dbReference type="Pfam" id="PF00872">
    <property type="entry name" value="Transposase_mut"/>
    <property type="match status" value="2"/>
</dbReference>
<feature type="compositionally biased region" description="Polar residues" evidence="7">
    <location>
        <begin position="60"/>
        <end position="74"/>
    </location>
</feature>
<keyword evidence="4 6" id="KW-0238">DNA-binding</keyword>
<comment type="function">
    <text evidence="1 6">Required for the transposition of the insertion element.</text>
</comment>
<keyword evidence="9" id="KW-1185">Reference proteome</keyword>
<protein>
    <recommendedName>
        <fullName evidence="6">Mutator family transposase</fullName>
    </recommendedName>
</protein>
<keyword evidence="6" id="KW-0814">Transposable element</keyword>
<keyword evidence="3 6" id="KW-0815">Transposition</keyword>
<comment type="similarity">
    <text evidence="2 6">Belongs to the transposase mutator family.</text>
</comment>
<evidence type="ECO:0000256" key="7">
    <source>
        <dbReference type="SAM" id="MobiDB-lite"/>
    </source>
</evidence>
<evidence type="ECO:0000313" key="8">
    <source>
        <dbReference type="EMBL" id="MBC8576704.1"/>
    </source>
</evidence>
<dbReference type="PANTHER" id="PTHR33217">
    <property type="entry name" value="TRANSPOSASE FOR INSERTION SEQUENCE ELEMENT IS1081"/>
    <property type="match status" value="1"/>
</dbReference>
<feature type="region of interest" description="Disordered" evidence="7">
    <location>
        <begin position="45"/>
        <end position="77"/>
    </location>
</feature>
<name>A0ABR7NK70_9FIRM</name>
<evidence type="ECO:0000256" key="1">
    <source>
        <dbReference type="ARBA" id="ARBA00002190"/>
    </source>
</evidence>
<dbReference type="InterPro" id="IPR001207">
    <property type="entry name" value="Transposase_mutator"/>
</dbReference>
<evidence type="ECO:0000256" key="2">
    <source>
        <dbReference type="ARBA" id="ARBA00010961"/>
    </source>
</evidence>
<evidence type="ECO:0000313" key="9">
    <source>
        <dbReference type="Proteomes" id="UP000658131"/>
    </source>
</evidence>
<organism evidence="8 9">
    <name type="scientific">Yanshouia hominis</name>
    <dbReference type="NCBI Taxonomy" id="2763673"/>
    <lineage>
        <taxon>Bacteria</taxon>
        <taxon>Bacillati</taxon>
        <taxon>Bacillota</taxon>
        <taxon>Clostridia</taxon>
        <taxon>Eubacteriales</taxon>
        <taxon>Oscillospiraceae</taxon>
        <taxon>Yanshouia</taxon>
    </lineage>
</organism>
<evidence type="ECO:0000256" key="3">
    <source>
        <dbReference type="ARBA" id="ARBA00022578"/>
    </source>
</evidence>
<accession>A0ABR7NK70</accession>
<evidence type="ECO:0000256" key="5">
    <source>
        <dbReference type="ARBA" id="ARBA00023172"/>
    </source>
</evidence>
<gene>
    <name evidence="8" type="ORF">H8717_09845</name>
</gene>
<reference evidence="8 9" key="1">
    <citation type="submission" date="2020-08" db="EMBL/GenBank/DDBJ databases">
        <title>Genome public.</title>
        <authorList>
            <person name="Liu C."/>
            <person name="Sun Q."/>
        </authorList>
    </citation>
    <scope>NUCLEOTIDE SEQUENCE [LARGE SCALE GENOMIC DNA]</scope>
    <source>
        <strain evidence="8 9">BX1</strain>
    </source>
</reference>
<evidence type="ECO:0000256" key="4">
    <source>
        <dbReference type="ARBA" id="ARBA00023125"/>
    </source>
</evidence>
<feature type="compositionally biased region" description="Basic and acidic residues" evidence="7">
    <location>
        <begin position="45"/>
        <end position="54"/>
    </location>
</feature>
<proteinExistence type="inferred from homology"/>
<keyword evidence="5 6" id="KW-0233">DNA recombination</keyword>
<comment type="caution">
    <text evidence="8">The sequence shown here is derived from an EMBL/GenBank/DDBJ whole genome shotgun (WGS) entry which is preliminary data.</text>
</comment>
<evidence type="ECO:0000256" key="6">
    <source>
        <dbReference type="RuleBase" id="RU365089"/>
    </source>
</evidence>